<evidence type="ECO:0000313" key="3">
    <source>
        <dbReference type="EMBL" id="CEL54726.1"/>
    </source>
</evidence>
<feature type="domain" description="Zn(2)-C6 fungal-type" evidence="2">
    <location>
        <begin position="14"/>
        <end position="42"/>
    </location>
</feature>
<dbReference type="Pfam" id="PF00172">
    <property type="entry name" value="Zn_clus"/>
    <property type="match status" value="1"/>
</dbReference>
<dbReference type="EMBL" id="LN679117">
    <property type="protein sequence ID" value="CEL54726.1"/>
    <property type="molecule type" value="Genomic_DNA"/>
</dbReference>
<dbReference type="PANTHER" id="PTHR37534:SF46">
    <property type="entry name" value="ZN(II)2CYS6 TRANSCRIPTION FACTOR (EUROFUNG)"/>
    <property type="match status" value="1"/>
</dbReference>
<sequence length="876" mass="97904">MSYAKLPPGPRRTSCLTCRQRRKKCDLSRPHCDACLKGSFECLGYPDDSPGSSSDVQGESHNARILSCPESVHTVAPIRVISPEPLDFAVPEIPQNLNETNTNRDLGCSTLAIAITYSISMSTSSTNNNCTTVHSTEDFDCSWPQHRGQLNLYCPPQTHRHRDPGRCFDSTSGAQLDEGYLHLVFKALGGSIPPSIDTTQMIREGYSVQIILGYRLKRFGNWFMTPPAPVRDPLLGRMKRSKITMWTIYLGAQIFRAFGQDPSGSLARGYIGWVDKFENKFDAGSCRNPSPDDVSDHLFTQLELAYLKSVIVDSTAGYTLLRKALPGFLRLVATDANLYMEAPNGQLTVSFTRALGATRYELNRFIMYDTTASLVLGIPPLVDYGYGGEHDSASLLQWIHGIPTVLVETISRINKWRAGYRVDNWQALEGRILSWQPLLIKSDGDDSGAETMARLAVQESWRHVVLIYLYMLAKHPPNPFRIDALATVGSSGGGQGSYNSSMDINHSLGLSILVKTLMYRPSGIASLTHENSPAVDALMNSDHLRPQSQSRSITLTYQASSSERFFDATSAMNPTNYNLGNVTATLCESIPPSVDPTQMIRESHFSRVISEYNLRRIGYWFITPTPKMHSHIMSYARRSKETTWIMYWGATLFQALSRNGACGPKARKYIGWVNKFEQKLDKKLRSNSLRDDLGECLIIQLELAFFKFTISDTASGYNLLHKALPKFFQLVALDSSRYIELPNGNLVASFHRTLTSSQYELRRFVIYDTVAALVLGLPPLADYGYDDEYDDGLDSIRGIPVALAGVISRINTWRAVSSGILDNWEDLEEQVLAWQPLTTVIDEDPTSGNTSAARTTVQESWRHVALIYIYMVCFFT</sequence>
<evidence type="ECO:0000256" key="1">
    <source>
        <dbReference type="ARBA" id="ARBA00023242"/>
    </source>
</evidence>
<dbReference type="CDD" id="cd00067">
    <property type="entry name" value="GAL4"/>
    <property type="match status" value="1"/>
</dbReference>
<dbReference type="PROSITE" id="PS50048">
    <property type="entry name" value="ZN2_CY6_FUNGAL_2"/>
    <property type="match status" value="1"/>
</dbReference>
<dbReference type="PROSITE" id="PS00463">
    <property type="entry name" value="ZN2_CY6_FUNGAL_1"/>
    <property type="match status" value="1"/>
</dbReference>
<dbReference type="GO" id="GO:0008270">
    <property type="term" value="F:zinc ion binding"/>
    <property type="evidence" value="ECO:0007669"/>
    <property type="project" value="InterPro"/>
</dbReference>
<reference evidence="3 4" key="1">
    <citation type="submission" date="2014-11" db="EMBL/GenBank/DDBJ databases">
        <authorList>
            <person name="Wibberg Daniel"/>
        </authorList>
    </citation>
    <scope>NUCLEOTIDE SEQUENCE [LARGE SCALE GENOMIC DNA]</scope>
    <source>
        <strain evidence="3">Rhizoctonia solani AG1-IB 7/3/14</strain>
    </source>
</reference>
<protein>
    <recommendedName>
        <fullName evidence="2">Zn(2)-C6 fungal-type domain-containing protein</fullName>
    </recommendedName>
</protein>
<organism evidence="3 4">
    <name type="scientific">Thanatephorus cucumeris (strain AG1-IB / isolate 7/3/14)</name>
    <name type="common">Lettuce bottom rot fungus</name>
    <name type="synonym">Rhizoctonia solani</name>
    <dbReference type="NCBI Taxonomy" id="1108050"/>
    <lineage>
        <taxon>Eukaryota</taxon>
        <taxon>Fungi</taxon>
        <taxon>Dikarya</taxon>
        <taxon>Basidiomycota</taxon>
        <taxon>Agaricomycotina</taxon>
        <taxon>Agaricomycetes</taxon>
        <taxon>Cantharellales</taxon>
        <taxon>Ceratobasidiaceae</taxon>
        <taxon>Rhizoctonia</taxon>
        <taxon>Rhizoctonia solani AG-1</taxon>
    </lineage>
</organism>
<dbReference type="InterPro" id="IPR036864">
    <property type="entry name" value="Zn2-C6_fun-type_DNA-bd_sf"/>
</dbReference>
<accession>A0A0B7F9I5</accession>
<dbReference type="SMART" id="SM00066">
    <property type="entry name" value="GAL4"/>
    <property type="match status" value="1"/>
</dbReference>
<keyword evidence="4" id="KW-1185">Reference proteome</keyword>
<keyword evidence="1" id="KW-0539">Nucleus</keyword>
<dbReference type="Proteomes" id="UP000059188">
    <property type="component" value="Unassembled WGS sequence"/>
</dbReference>
<dbReference type="Gene3D" id="4.10.240.10">
    <property type="entry name" value="Zn(2)-C6 fungal-type DNA-binding domain"/>
    <property type="match status" value="1"/>
</dbReference>
<evidence type="ECO:0000313" key="4">
    <source>
        <dbReference type="Proteomes" id="UP000059188"/>
    </source>
</evidence>
<dbReference type="InterPro" id="IPR001138">
    <property type="entry name" value="Zn2Cys6_DnaBD"/>
</dbReference>
<dbReference type="GO" id="GO:0000981">
    <property type="term" value="F:DNA-binding transcription factor activity, RNA polymerase II-specific"/>
    <property type="evidence" value="ECO:0007669"/>
    <property type="project" value="InterPro"/>
</dbReference>
<gene>
    <name evidence="3" type="ORF">RSOLAG1IB_07260</name>
</gene>
<proteinExistence type="predicted"/>
<name>A0A0B7F9I5_THACB</name>
<dbReference type="SUPFAM" id="SSF57701">
    <property type="entry name" value="Zn2/Cys6 DNA-binding domain"/>
    <property type="match status" value="1"/>
</dbReference>
<evidence type="ECO:0000259" key="2">
    <source>
        <dbReference type="PROSITE" id="PS50048"/>
    </source>
</evidence>
<dbReference type="PANTHER" id="PTHR37534">
    <property type="entry name" value="TRANSCRIPTIONAL ACTIVATOR PROTEIN UGA3"/>
    <property type="match status" value="1"/>
</dbReference>
<dbReference type="AlphaFoldDB" id="A0A0B7F9I5"/>